<proteinExistence type="predicted"/>
<gene>
    <name evidence="2" type="ORF">glysoja_042869</name>
</gene>
<dbReference type="EMBL" id="KN654156">
    <property type="protein sequence ID" value="KHN25842.1"/>
    <property type="molecule type" value="Genomic_DNA"/>
</dbReference>
<name>A0A0B2R1R4_GLYSO</name>
<sequence length="77" mass="8629">MFFSLTSNPLPNPNLPPKSINPNPTLLSIPRFLRPSRPMTNNAMFFSNPLPNPNLTPIPSCYVLSLRTLYLSALMDN</sequence>
<reference evidence="2" key="1">
    <citation type="submission" date="2014-07" db="EMBL/GenBank/DDBJ databases">
        <title>Identification of a novel salt tolerance gene in wild soybean by whole-genome sequencing.</title>
        <authorList>
            <person name="Lam H.-M."/>
            <person name="Qi X."/>
            <person name="Li M.-W."/>
            <person name="Liu X."/>
            <person name="Xie M."/>
            <person name="Ni M."/>
            <person name="Xu X."/>
        </authorList>
    </citation>
    <scope>NUCLEOTIDE SEQUENCE [LARGE SCALE GENOMIC DNA]</scope>
    <source>
        <tissue evidence="2">Root</tissue>
    </source>
</reference>
<evidence type="ECO:0000313" key="2">
    <source>
        <dbReference type="EMBL" id="KHN25842.1"/>
    </source>
</evidence>
<evidence type="ECO:0000256" key="1">
    <source>
        <dbReference type="SAM" id="MobiDB-lite"/>
    </source>
</evidence>
<accession>A0A0B2R1R4</accession>
<protein>
    <submittedName>
        <fullName evidence="2">Uncharacterized protein</fullName>
    </submittedName>
</protein>
<feature type="region of interest" description="Disordered" evidence="1">
    <location>
        <begin position="1"/>
        <end position="22"/>
    </location>
</feature>
<dbReference type="Proteomes" id="UP000053555">
    <property type="component" value="Unassembled WGS sequence"/>
</dbReference>
<dbReference type="AlphaFoldDB" id="A0A0B2R1R4"/>
<organism evidence="2">
    <name type="scientific">Glycine soja</name>
    <name type="common">Wild soybean</name>
    <dbReference type="NCBI Taxonomy" id="3848"/>
    <lineage>
        <taxon>Eukaryota</taxon>
        <taxon>Viridiplantae</taxon>
        <taxon>Streptophyta</taxon>
        <taxon>Embryophyta</taxon>
        <taxon>Tracheophyta</taxon>
        <taxon>Spermatophyta</taxon>
        <taxon>Magnoliopsida</taxon>
        <taxon>eudicotyledons</taxon>
        <taxon>Gunneridae</taxon>
        <taxon>Pentapetalae</taxon>
        <taxon>rosids</taxon>
        <taxon>fabids</taxon>
        <taxon>Fabales</taxon>
        <taxon>Fabaceae</taxon>
        <taxon>Papilionoideae</taxon>
        <taxon>50 kb inversion clade</taxon>
        <taxon>NPAAA clade</taxon>
        <taxon>indigoferoid/millettioid clade</taxon>
        <taxon>Phaseoleae</taxon>
        <taxon>Glycine</taxon>
        <taxon>Glycine subgen. Soja</taxon>
    </lineage>
</organism>